<dbReference type="InterPro" id="IPR042230">
    <property type="entry name" value="CusF_sf"/>
</dbReference>
<feature type="signal peptide" evidence="1">
    <location>
        <begin position="1"/>
        <end position="23"/>
    </location>
</feature>
<dbReference type="Proteomes" id="UP000175893">
    <property type="component" value="Chromosome"/>
</dbReference>
<dbReference type="EMBL" id="CP016043">
    <property type="protein sequence ID" value="AOV96900.1"/>
    <property type="molecule type" value="Genomic_DNA"/>
</dbReference>
<dbReference type="STRING" id="93378.A9798_07975"/>
<dbReference type="InterPro" id="IPR021647">
    <property type="entry name" value="CusF_Ec"/>
</dbReference>
<protein>
    <submittedName>
        <fullName evidence="3">Cation efflux system protein CusF</fullName>
    </submittedName>
    <submittedName>
        <fullName evidence="2">Copper-binding protein</fullName>
    </submittedName>
</protein>
<evidence type="ECO:0000256" key="1">
    <source>
        <dbReference type="SAM" id="SignalP"/>
    </source>
</evidence>
<dbReference type="OrthoDB" id="5771277at2"/>
<dbReference type="RefSeq" id="WP_024522049.1">
    <property type="nucleotide sequence ID" value="NZ_CP016043.1"/>
</dbReference>
<keyword evidence="1" id="KW-0732">Signal</keyword>
<keyword evidence="4" id="KW-1185">Reference proteome</keyword>
<sequence length="115" mass="12193">MKTAINMALCAGLLMAGSVPVMATPGEHQHAQSAANEQAETAQITARGEVKAIDLPNKKITISHPPIPELAWPAMTMRFTFSAANQVAGIKVGDQVTFSFVQQGARSQLIAIHTL</sequence>
<evidence type="ECO:0000313" key="3">
    <source>
        <dbReference type="EMBL" id="STC88029.1"/>
    </source>
</evidence>
<organism evidence="3 5">
    <name type="scientific">Edwardsiella hoshinae</name>
    <dbReference type="NCBI Taxonomy" id="93378"/>
    <lineage>
        <taxon>Bacteria</taxon>
        <taxon>Pseudomonadati</taxon>
        <taxon>Pseudomonadota</taxon>
        <taxon>Gammaproteobacteria</taxon>
        <taxon>Enterobacterales</taxon>
        <taxon>Hafniaceae</taxon>
        <taxon>Edwardsiella</taxon>
    </lineage>
</organism>
<dbReference type="KEGG" id="eho:A9798_07975"/>
<evidence type="ECO:0000313" key="2">
    <source>
        <dbReference type="EMBL" id="AOV96900.1"/>
    </source>
</evidence>
<dbReference type="Proteomes" id="UP000255248">
    <property type="component" value="Unassembled WGS sequence"/>
</dbReference>
<evidence type="ECO:0000313" key="4">
    <source>
        <dbReference type="Proteomes" id="UP000175893"/>
    </source>
</evidence>
<dbReference type="Gene3D" id="2.40.50.320">
    <property type="entry name" value="Copper binding periplasmic protein CusF"/>
    <property type="match status" value="1"/>
</dbReference>
<dbReference type="Pfam" id="PF11604">
    <property type="entry name" value="CusF_Ec"/>
    <property type="match status" value="1"/>
</dbReference>
<reference evidence="2 4" key="1">
    <citation type="submission" date="2016-06" db="EMBL/GenBank/DDBJ databases">
        <title>Complete genome sequence of Edwardsiella hoshinae ATCC 35051.</title>
        <authorList>
            <person name="Reichley S.R."/>
            <person name="Waldbieser G.C."/>
            <person name="Lawrence M.L."/>
            <person name="Griffin M.J."/>
        </authorList>
    </citation>
    <scope>NUCLEOTIDE SEQUENCE [LARGE SCALE GENOMIC DNA]</scope>
    <source>
        <strain evidence="2 4">ATCC 35051</strain>
    </source>
</reference>
<feature type="chain" id="PRO_5016796097" evidence="1">
    <location>
        <begin position="24"/>
        <end position="115"/>
    </location>
</feature>
<gene>
    <name evidence="3" type="primary">cusF</name>
    <name evidence="2" type="ORF">A9798_07975</name>
    <name evidence="3" type="ORF">NCTC12121_01646</name>
</gene>
<accession>A0A376DF43</accession>
<dbReference type="EMBL" id="UFXZ01000001">
    <property type="protein sequence ID" value="STC88029.1"/>
    <property type="molecule type" value="Genomic_DNA"/>
</dbReference>
<evidence type="ECO:0000313" key="5">
    <source>
        <dbReference type="Proteomes" id="UP000255248"/>
    </source>
</evidence>
<name>A0A376DF43_9GAMM</name>
<reference evidence="3 5" key="2">
    <citation type="submission" date="2018-06" db="EMBL/GenBank/DDBJ databases">
        <authorList>
            <consortium name="Pathogen Informatics"/>
            <person name="Doyle S."/>
        </authorList>
    </citation>
    <scope>NUCLEOTIDE SEQUENCE [LARGE SCALE GENOMIC DNA]</scope>
    <source>
        <strain evidence="3 5">NCTC12121</strain>
    </source>
</reference>
<dbReference type="AlphaFoldDB" id="A0A376DF43"/>
<proteinExistence type="predicted"/>